<accession>A0ABT0PLM7</accession>
<protein>
    <submittedName>
        <fullName evidence="1">Uncharacterized protein</fullName>
    </submittedName>
</protein>
<dbReference type="EMBL" id="JAMFLX010000089">
    <property type="protein sequence ID" value="MCL6272279.1"/>
    <property type="molecule type" value="Genomic_DNA"/>
</dbReference>
<sequence>MSAIKFENGTMNPQEWLKESDVQLTSSKILREAGKTKFDEFTVLKTSKNAHSGANRKKCMNLICEKEAAYKCSILLLGYAIELALKAGIVKYYKNIPKHLTEKSLKQNYSHKLNLMADELGINLTKREVELLDLMVEFLLEKARYPLSADNREEYAKKWMINNGNLQSDTLYNELLALQEKIIQFTKHADKTSKNPVSSGTLNIDDNGYLSFRFGGNLPTRVTYKYSDSQIKNKENNLESLKLLLLAHSDQHPYFQILSNNWDDIDFFEHLKNDKLKKRT</sequence>
<keyword evidence="2" id="KW-1185">Reference proteome</keyword>
<dbReference type="RefSeq" id="WP_249701970.1">
    <property type="nucleotide sequence ID" value="NZ_JAMFLX010000089.1"/>
</dbReference>
<evidence type="ECO:0000313" key="1">
    <source>
        <dbReference type="EMBL" id="MCL6272279.1"/>
    </source>
</evidence>
<name>A0ABT0PLM7_9GAMM</name>
<reference evidence="1 2" key="1">
    <citation type="submission" date="2022-05" db="EMBL/GenBank/DDBJ databases">
        <authorList>
            <person name="Park J.-S."/>
        </authorList>
    </citation>
    <scope>NUCLEOTIDE SEQUENCE [LARGE SCALE GENOMIC DNA]</scope>
    <source>
        <strain evidence="1 2">2012CJ34-2</strain>
    </source>
</reference>
<gene>
    <name evidence="1" type="ORF">M3P05_20385</name>
</gene>
<evidence type="ECO:0000313" key="2">
    <source>
        <dbReference type="Proteomes" id="UP001203338"/>
    </source>
</evidence>
<dbReference type="Proteomes" id="UP001203338">
    <property type="component" value="Unassembled WGS sequence"/>
</dbReference>
<comment type="caution">
    <text evidence="1">The sequence shown here is derived from an EMBL/GenBank/DDBJ whole genome shotgun (WGS) entry which is preliminary data.</text>
</comment>
<proteinExistence type="predicted"/>
<organism evidence="1 2">
    <name type="scientific">Parendozoicomonas callyspongiae</name>
    <dbReference type="NCBI Taxonomy" id="2942213"/>
    <lineage>
        <taxon>Bacteria</taxon>
        <taxon>Pseudomonadati</taxon>
        <taxon>Pseudomonadota</taxon>
        <taxon>Gammaproteobacteria</taxon>
        <taxon>Oceanospirillales</taxon>
        <taxon>Endozoicomonadaceae</taxon>
        <taxon>Parendozoicomonas</taxon>
    </lineage>
</organism>